<reference evidence="2 3" key="1">
    <citation type="submission" date="2009-02" db="EMBL/GenBank/DDBJ databases">
        <title>Draft genome sequence of Clostridium asparagiforme (DSM 15981).</title>
        <authorList>
            <person name="Sudarsanam P."/>
            <person name="Ley R."/>
            <person name="Guruge J."/>
            <person name="Turnbaugh P.J."/>
            <person name="Mahowald M."/>
            <person name="Liep D."/>
            <person name="Gordon J."/>
        </authorList>
    </citation>
    <scope>NUCLEOTIDE SEQUENCE [LARGE SCALE GENOMIC DNA]</scope>
    <source>
        <strain evidence="2 3">DSM 15981</strain>
    </source>
</reference>
<dbReference type="PROSITE" id="PS50943">
    <property type="entry name" value="HTH_CROC1"/>
    <property type="match status" value="1"/>
</dbReference>
<keyword evidence="3" id="KW-1185">Reference proteome</keyword>
<dbReference type="InterPro" id="IPR001387">
    <property type="entry name" value="Cro/C1-type_HTH"/>
</dbReference>
<accession>C0CT88</accession>
<dbReference type="SUPFAM" id="SSF47413">
    <property type="entry name" value="lambda repressor-like DNA-binding domains"/>
    <property type="match status" value="1"/>
</dbReference>
<evidence type="ECO:0000313" key="3">
    <source>
        <dbReference type="Proteomes" id="UP000004756"/>
    </source>
</evidence>
<dbReference type="InterPro" id="IPR010982">
    <property type="entry name" value="Lambda_DNA-bd_dom_sf"/>
</dbReference>
<comment type="caution">
    <text evidence="2">The sequence shown here is derived from an EMBL/GenBank/DDBJ whole genome shotgun (WGS) entry which is preliminary data.</text>
</comment>
<evidence type="ECO:0000313" key="2">
    <source>
        <dbReference type="EMBL" id="EEG57703.1"/>
    </source>
</evidence>
<dbReference type="RefSeq" id="WP_007705377.1">
    <property type="nucleotide sequence ID" value="NZ_CP102272.1"/>
</dbReference>
<dbReference type="Proteomes" id="UP000004756">
    <property type="component" value="Unassembled WGS sequence"/>
</dbReference>
<evidence type="ECO:0000259" key="1">
    <source>
        <dbReference type="PROSITE" id="PS50943"/>
    </source>
</evidence>
<dbReference type="CDD" id="cd00093">
    <property type="entry name" value="HTH_XRE"/>
    <property type="match status" value="1"/>
</dbReference>
<sequence length="79" mass="9147">MYKIKTDDGLCNIIGKKLKEYRLRKNMSLRDMASVLQSEGLDWDKNAVDRTEKGQRAVIDIEIVKLAQIMKMSCDELLK</sequence>
<organism evidence="2 3">
    <name type="scientific">[Clostridium] asparagiforme DSM 15981</name>
    <dbReference type="NCBI Taxonomy" id="518636"/>
    <lineage>
        <taxon>Bacteria</taxon>
        <taxon>Bacillati</taxon>
        <taxon>Bacillota</taxon>
        <taxon>Clostridia</taxon>
        <taxon>Lachnospirales</taxon>
        <taxon>Lachnospiraceae</taxon>
        <taxon>Enterocloster</taxon>
    </lineage>
</organism>
<gene>
    <name evidence="2" type="ORF">CLOSTASPAR_00186</name>
</gene>
<proteinExistence type="predicted"/>
<dbReference type="EMBL" id="ACCJ01000011">
    <property type="protein sequence ID" value="EEG57703.1"/>
    <property type="molecule type" value="Genomic_DNA"/>
</dbReference>
<dbReference type="HOGENOM" id="CLU_066192_38_0_9"/>
<dbReference type="Gene3D" id="1.10.260.40">
    <property type="entry name" value="lambda repressor-like DNA-binding domains"/>
    <property type="match status" value="1"/>
</dbReference>
<protein>
    <recommendedName>
        <fullName evidence="1">HTH cro/C1-type domain-containing protein</fullName>
    </recommendedName>
</protein>
<feature type="domain" description="HTH cro/C1-type" evidence="1">
    <location>
        <begin position="18"/>
        <end position="77"/>
    </location>
</feature>
<dbReference type="GO" id="GO:0003677">
    <property type="term" value="F:DNA binding"/>
    <property type="evidence" value="ECO:0007669"/>
    <property type="project" value="InterPro"/>
</dbReference>
<name>C0CT88_9FIRM</name>
<dbReference type="AlphaFoldDB" id="C0CT88"/>